<feature type="region of interest" description="Disordered" evidence="2">
    <location>
        <begin position="1"/>
        <end position="53"/>
    </location>
</feature>
<reference evidence="4" key="1">
    <citation type="submission" date="2022-10" db="EMBL/GenBank/DDBJ databases">
        <title>Culturing micro-colonial fungi from biological soil crusts in the Mojave desert and describing Neophaeococcomyces mojavensis, and introducing the new genera and species Taxawa tesnikishii.</title>
        <authorList>
            <person name="Kurbessoian T."/>
            <person name="Stajich J.E."/>
        </authorList>
    </citation>
    <scope>NUCLEOTIDE SEQUENCE</scope>
    <source>
        <strain evidence="4">TK_1</strain>
    </source>
</reference>
<protein>
    <recommendedName>
        <fullName evidence="3">Prolyl 4-hydroxylase alpha subunit Fe(2+) 2OG dioxygenase domain-containing protein</fullName>
    </recommendedName>
</protein>
<dbReference type="Gene3D" id="2.60.120.620">
    <property type="entry name" value="q2cbj1_9rhob like domain"/>
    <property type="match status" value="1"/>
</dbReference>
<dbReference type="PANTHER" id="PTHR33099:SF7">
    <property type="entry name" value="MYND-TYPE DOMAIN-CONTAINING PROTEIN"/>
    <property type="match status" value="1"/>
</dbReference>
<dbReference type="Proteomes" id="UP001172684">
    <property type="component" value="Unassembled WGS sequence"/>
</dbReference>
<dbReference type="EMBL" id="JAPDRL010000108">
    <property type="protein sequence ID" value="KAJ9657094.1"/>
    <property type="molecule type" value="Genomic_DNA"/>
</dbReference>
<feature type="compositionally biased region" description="Basic residues" evidence="2">
    <location>
        <begin position="1021"/>
        <end position="1035"/>
    </location>
</feature>
<accession>A0ABQ9NJ18</accession>
<feature type="coiled-coil region" evidence="1">
    <location>
        <begin position="952"/>
        <end position="979"/>
    </location>
</feature>
<proteinExistence type="predicted"/>
<gene>
    <name evidence="4" type="ORF">H2201_008302</name>
</gene>
<evidence type="ECO:0000313" key="5">
    <source>
        <dbReference type="Proteomes" id="UP001172684"/>
    </source>
</evidence>
<feature type="domain" description="Prolyl 4-hydroxylase alpha subunit Fe(2+) 2OG dioxygenase" evidence="3">
    <location>
        <begin position="182"/>
        <end position="265"/>
    </location>
</feature>
<dbReference type="InterPro" id="IPR044862">
    <property type="entry name" value="Pro_4_hyd_alph_FE2OG_OXY"/>
</dbReference>
<feature type="region of interest" description="Disordered" evidence="2">
    <location>
        <begin position="383"/>
        <end position="411"/>
    </location>
</feature>
<feature type="region of interest" description="Disordered" evidence="2">
    <location>
        <begin position="1004"/>
        <end position="1122"/>
    </location>
</feature>
<dbReference type="Pfam" id="PF13640">
    <property type="entry name" value="2OG-FeII_Oxy_3"/>
    <property type="match status" value="1"/>
</dbReference>
<keyword evidence="5" id="KW-1185">Reference proteome</keyword>
<evidence type="ECO:0000259" key="3">
    <source>
        <dbReference type="Pfam" id="PF13640"/>
    </source>
</evidence>
<comment type="caution">
    <text evidence="4">The sequence shown here is derived from an EMBL/GenBank/DDBJ whole genome shotgun (WGS) entry which is preliminary data.</text>
</comment>
<feature type="compositionally biased region" description="Low complexity" evidence="2">
    <location>
        <begin position="44"/>
        <end position="53"/>
    </location>
</feature>
<sequence length="1122" mass="125750">MADHRPVSSEQTAGVIDLGSEPESDAERASHASEASIGAQASTGDSDGSSLDGSSGDLKTDILECLDAVQSVGSFATFHSLDTIVDPEICVNIPAGAIRIILPLSEEHAKTIIAVSHQAPFGKGTETIVDTSVRKTWELNYDQFELRNPEWQQYMAQIAKRVADELGILRGTGTFQAQLYKMLLYEKGAMFKAHTDTEKVPGMFGTLVVCLPSKHEGGAIIARHKKQPKVFRTEDFKQSYAAWYSDVKHEITEVTSGYRWVLTYNLVYSGHVYEPLSAANNSRALRLLTAVFKDWRKNIISGEKDIITGDPPPNELIYLLDHQYTEESLSFSALKGKDLVKAQLLKDVCDQTDCSLYLASLERKVFGGVEYGYEDDYYGRGFGYYDDEESEDEDESEDHSENRPTRGYSGDFHEIIDECDMSLKLKRIVDFDGNVVGTEFDADEDNIVQEHPFKDREPDEEDFEGYTGNEGASATHWYRDTALVIVPSEYSISFRLRPFHNGPKFEGRLEDSPLQLGGLISRLEEKLVQDPQNKRLQEELLGTCEFLISHNISLDEVNKRIDRKQHVDGRWDLEKKERFPDSTVGRVVKASCLLRSPGLFHSATLAVRRQLPLDSFTDVGTLLRTCGFAGRKIEGSASAEQTQRITDLDFLKWAVERLEEVLANPKQVHKQDGVALADLMRWEYSDASLFESMIAMAKKHASNTPFVVSLLATMPRADDAHKQAWKEILSEMLQTFSLCHEPEPEPEPESNLTRQNGPWGSMYTGRFGSMAAYPSMYGAPALPKPRKAPLDPKAMAELLRDCLSENFDMEAKTTLEKVIPEADRIDTSDFHTMLLPFLKEVITVMQAQEIPPTDSRFQSLYQSVINSYIKRYVGMEPAPPPNWTRSPVGCGCADCNRLDQFLVSPAERFGRFPMAEKRRKHLEYKLDSQRGDYTYETKRIGSPHTLVVKKTNKSYKDALHKWQARREEARSDIMALGDENLRTLLRDRYEELTQFTAVSLPEAARAVPSTRTLPPLPSANRAHHTKPAKRQRLNHGYRPGPPRPGQPYSQPRGRAAQGPSSAYRPSGAAAAQPLAPNSGNQRPPMADASRHTGLQPGSMKPSNEPVRKRKATPELVDLTGGD</sequence>
<feature type="compositionally biased region" description="Acidic residues" evidence="2">
    <location>
        <begin position="385"/>
        <end position="398"/>
    </location>
</feature>
<evidence type="ECO:0000256" key="2">
    <source>
        <dbReference type="SAM" id="MobiDB-lite"/>
    </source>
</evidence>
<keyword evidence="1" id="KW-0175">Coiled coil</keyword>
<name>A0ABQ9NJ18_9PEZI</name>
<evidence type="ECO:0000256" key="1">
    <source>
        <dbReference type="SAM" id="Coils"/>
    </source>
</evidence>
<evidence type="ECO:0000313" key="4">
    <source>
        <dbReference type="EMBL" id="KAJ9657094.1"/>
    </source>
</evidence>
<dbReference type="PANTHER" id="PTHR33099">
    <property type="entry name" value="FE2OG DIOXYGENASE DOMAIN-CONTAINING PROTEIN"/>
    <property type="match status" value="1"/>
</dbReference>
<organism evidence="4 5">
    <name type="scientific">Coniosporium apollinis</name>
    <dbReference type="NCBI Taxonomy" id="61459"/>
    <lineage>
        <taxon>Eukaryota</taxon>
        <taxon>Fungi</taxon>
        <taxon>Dikarya</taxon>
        <taxon>Ascomycota</taxon>
        <taxon>Pezizomycotina</taxon>
        <taxon>Dothideomycetes</taxon>
        <taxon>Dothideomycetes incertae sedis</taxon>
        <taxon>Coniosporium</taxon>
    </lineage>
</organism>